<dbReference type="InterPro" id="IPR018476">
    <property type="entry name" value="GlyceroP-diester-Pdiesterase_M"/>
</dbReference>
<accession>A0A7W9CDS0</accession>
<evidence type="ECO:0000313" key="4">
    <source>
        <dbReference type="EMBL" id="MBB5743765.1"/>
    </source>
</evidence>
<feature type="transmembrane region" description="Helical" evidence="2">
    <location>
        <begin position="15"/>
        <end position="33"/>
    </location>
</feature>
<dbReference type="AlphaFoldDB" id="A0A7W9CDS0"/>
<feature type="transmembrane region" description="Helical" evidence="2">
    <location>
        <begin position="239"/>
        <end position="260"/>
    </location>
</feature>
<protein>
    <submittedName>
        <fullName evidence="4">MFS family permease</fullName>
    </submittedName>
</protein>
<dbReference type="EMBL" id="JACHMU010000001">
    <property type="protein sequence ID" value="MBB5743765.1"/>
    <property type="molecule type" value="Genomic_DNA"/>
</dbReference>
<gene>
    <name evidence="4" type="ORF">HD600_002262</name>
</gene>
<organism evidence="4 5">
    <name type="scientific">Microbacterium ginsengiterrae</name>
    <dbReference type="NCBI Taxonomy" id="546115"/>
    <lineage>
        <taxon>Bacteria</taxon>
        <taxon>Bacillati</taxon>
        <taxon>Actinomycetota</taxon>
        <taxon>Actinomycetes</taxon>
        <taxon>Micrococcales</taxon>
        <taxon>Microbacteriaceae</taxon>
        <taxon>Microbacterium</taxon>
    </lineage>
</organism>
<proteinExistence type="predicted"/>
<feature type="transmembrane region" description="Helical" evidence="2">
    <location>
        <begin position="94"/>
        <end position="127"/>
    </location>
</feature>
<feature type="region of interest" description="Disordered" evidence="1">
    <location>
        <begin position="351"/>
        <end position="436"/>
    </location>
</feature>
<comment type="caution">
    <text evidence="4">The sequence shown here is derived from an EMBL/GenBank/DDBJ whole genome shotgun (WGS) entry which is preliminary data.</text>
</comment>
<dbReference type="PANTHER" id="PTHR33133">
    <property type="entry name" value="OS08G0107100 PROTEIN-RELATED"/>
    <property type="match status" value="1"/>
</dbReference>
<dbReference type="RefSeq" id="WP_241731666.1">
    <property type="nucleotide sequence ID" value="NZ_BAAAPG010000001.1"/>
</dbReference>
<keyword evidence="2" id="KW-0812">Transmembrane</keyword>
<evidence type="ECO:0000313" key="5">
    <source>
        <dbReference type="Proteomes" id="UP000517712"/>
    </source>
</evidence>
<name>A0A7W9CDS0_9MICO</name>
<dbReference type="Proteomes" id="UP000517712">
    <property type="component" value="Unassembled WGS sequence"/>
</dbReference>
<keyword evidence="2" id="KW-0472">Membrane</keyword>
<evidence type="ECO:0000256" key="2">
    <source>
        <dbReference type="SAM" id="Phobius"/>
    </source>
</evidence>
<reference evidence="4 5" key="1">
    <citation type="submission" date="2020-08" db="EMBL/GenBank/DDBJ databases">
        <title>Sequencing the genomes of 1000 actinobacteria strains.</title>
        <authorList>
            <person name="Klenk H.-P."/>
        </authorList>
    </citation>
    <scope>NUCLEOTIDE SEQUENCE [LARGE SCALE GENOMIC DNA]</scope>
    <source>
        <strain evidence="4 5">DSM 24823</strain>
    </source>
</reference>
<dbReference type="Pfam" id="PF10110">
    <property type="entry name" value="GPDPase_memb"/>
    <property type="match status" value="1"/>
</dbReference>
<feature type="compositionally biased region" description="Low complexity" evidence="1">
    <location>
        <begin position="388"/>
        <end position="408"/>
    </location>
</feature>
<feature type="transmembrane region" description="Helical" evidence="2">
    <location>
        <begin position="181"/>
        <end position="206"/>
    </location>
</feature>
<feature type="transmembrane region" description="Helical" evidence="2">
    <location>
        <begin position="298"/>
        <end position="320"/>
    </location>
</feature>
<keyword evidence="2" id="KW-1133">Transmembrane helix</keyword>
<evidence type="ECO:0000256" key="1">
    <source>
        <dbReference type="SAM" id="MobiDB-lite"/>
    </source>
</evidence>
<sequence>MSAPYPMSAQHWTPAVRSGLVPLHPLTFGALLGRPFAALRHNPKVLFGFAIVLQLLVALVTLLVVGGVAIASFLRLESLSPSSPDFAPVMWGTIAINVLVGLAMGLLSLAFTAVMQGVVAADIGYAALGEKAGLRRLWERMRPAFWRLLGWSLLQSVAAVVLIAAVGGLIFLGVMTGIDGSAAGAGIAIMFGVLLILAAIPLWVWLSTKLLLVPSILVLEGARLRPALVRSWRLTRGRFWNTFGVMFLIGAIMSTAVGVVSMPLSLLGSLFAPVIAPTGPNDASEVVTMLIVTVAPQLLVYVLQAVAVVVQCAAAAFIYLDCRMRYEGLDHTLIAYRERLDLGIAADEQGDPFAVDPSTAVSSAPPPRPTPTYASAPVGWGPYPPDPAAQSAFPAAPYQPQPQQQAYPGSPPQQRPGTSAPGPQGPPPPPPGYGGA</sequence>
<feature type="domain" description="Glycerophosphoryl diester phosphodiesterase membrane" evidence="3">
    <location>
        <begin position="193"/>
        <end position="318"/>
    </location>
</feature>
<feature type="transmembrane region" description="Helical" evidence="2">
    <location>
        <begin position="148"/>
        <end position="175"/>
    </location>
</feature>
<feature type="transmembrane region" description="Helical" evidence="2">
    <location>
        <begin position="45"/>
        <end position="74"/>
    </location>
</feature>
<dbReference type="PANTHER" id="PTHR33133:SF1">
    <property type="entry name" value="EXPRESSED PROTEIN-RELATED"/>
    <property type="match status" value="1"/>
</dbReference>
<keyword evidence="5" id="KW-1185">Reference proteome</keyword>
<evidence type="ECO:0000259" key="3">
    <source>
        <dbReference type="Pfam" id="PF10110"/>
    </source>
</evidence>
<feature type="compositionally biased region" description="Pro residues" evidence="1">
    <location>
        <begin position="423"/>
        <end position="436"/>
    </location>
</feature>